<dbReference type="OrthoDB" id="5242615at2"/>
<dbReference type="RefSeq" id="WP_045548660.1">
    <property type="nucleotide sequence ID" value="NZ_JZDQ02000029.1"/>
</dbReference>
<dbReference type="STRING" id="1844.UG56_019380"/>
<keyword evidence="3" id="KW-1185">Reference proteome</keyword>
<sequence length="219" mass="22672">MSPGGDAGGRQPHAVRSALSVLEEVARAGPGITAKQISAALGLPRATTYRLVNLLVQDEYLVRLPDLSGFALGHRVTLLASNAVPDRERETAEILAGMRARIRAGVHLASFRHGHLELVDVDPDFPLTAAALAEPPEIGADPGAAALGLLRAAGAVERYVVCAAQPGYGSLAAAVRDDAGVLVAGVALAVPAPRLEDPAGLFALIHDDVERLRAVLTRG</sequence>
<dbReference type="GO" id="GO:0045892">
    <property type="term" value="P:negative regulation of DNA-templated transcription"/>
    <property type="evidence" value="ECO:0007669"/>
    <property type="project" value="TreeGrafter"/>
</dbReference>
<proteinExistence type="predicted"/>
<dbReference type="AlphaFoldDB" id="A0A1J4N3E0"/>
<dbReference type="SUPFAM" id="SSF46785">
    <property type="entry name" value="Winged helix' DNA-binding domain"/>
    <property type="match status" value="1"/>
</dbReference>
<reference evidence="2" key="1">
    <citation type="submission" date="2016-10" db="EMBL/GenBank/DDBJ databases">
        <title>Draft Genome Sequence of Nocardioides luteus Strain BAFB, an Alkane-Degrading Bacterium Isolated from JP-7 Polluted Soil.</title>
        <authorList>
            <person name="Brown L."/>
            <person name="Ruiz O.N."/>
            <person name="Gunasekera T."/>
        </authorList>
    </citation>
    <scope>NUCLEOTIDE SEQUENCE [LARGE SCALE GENOMIC DNA]</scope>
    <source>
        <strain evidence="2">BAFB</strain>
    </source>
</reference>
<dbReference type="InterPro" id="IPR036388">
    <property type="entry name" value="WH-like_DNA-bd_sf"/>
</dbReference>
<dbReference type="Gene3D" id="1.10.10.10">
    <property type="entry name" value="Winged helix-like DNA-binding domain superfamily/Winged helix DNA-binding domain"/>
    <property type="match status" value="1"/>
</dbReference>
<dbReference type="PROSITE" id="PS51077">
    <property type="entry name" value="HTH_ICLR"/>
    <property type="match status" value="1"/>
</dbReference>
<evidence type="ECO:0000313" key="2">
    <source>
        <dbReference type="EMBL" id="OIJ25080.1"/>
    </source>
</evidence>
<accession>A0A1J4N3E0</accession>
<dbReference type="PANTHER" id="PTHR30136">
    <property type="entry name" value="HELIX-TURN-HELIX TRANSCRIPTIONAL REGULATOR, ICLR FAMILY"/>
    <property type="match status" value="1"/>
</dbReference>
<dbReference type="PANTHER" id="PTHR30136:SF24">
    <property type="entry name" value="HTH-TYPE TRANSCRIPTIONAL REPRESSOR ALLR"/>
    <property type="match status" value="1"/>
</dbReference>
<protein>
    <recommendedName>
        <fullName evidence="1">HTH iclR-type domain-containing protein</fullName>
    </recommendedName>
</protein>
<gene>
    <name evidence="2" type="ORF">UG56_019380</name>
</gene>
<dbReference type="Pfam" id="PF09339">
    <property type="entry name" value="HTH_IclR"/>
    <property type="match status" value="1"/>
</dbReference>
<feature type="domain" description="HTH iclR-type" evidence="1">
    <location>
        <begin position="12"/>
        <end position="74"/>
    </location>
</feature>
<dbReference type="GO" id="GO:0003700">
    <property type="term" value="F:DNA-binding transcription factor activity"/>
    <property type="evidence" value="ECO:0007669"/>
    <property type="project" value="TreeGrafter"/>
</dbReference>
<evidence type="ECO:0000259" key="1">
    <source>
        <dbReference type="PROSITE" id="PS51077"/>
    </source>
</evidence>
<organism evidence="2 3">
    <name type="scientific">Nocardioides luteus</name>
    <dbReference type="NCBI Taxonomy" id="1844"/>
    <lineage>
        <taxon>Bacteria</taxon>
        <taxon>Bacillati</taxon>
        <taxon>Actinomycetota</taxon>
        <taxon>Actinomycetes</taxon>
        <taxon>Propionibacteriales</taxon>
        <taxon>Nocardioidaceae</taxon>
        <taxon>Nocardioides</taxon>
    </lineage>
</organism>
<dbReference type="InterPro" id="IPR050707">
    <property type="entry name" value="HTH_MetabolicPath_Reg"/>
</dbReference>
<dbReference type="SMART" id="SM00346">
    <property type="entry name" value="HTH_ICLR"/>
    <property type="match status" value="1"/>
</dbReference>
<dbReference type="InterPro" id="IPR005471">
    <property type="entry name" value="Tscrpt_reg_IclR_N"/>
</dbReference>
<comment type="caution">
    <text evidence="2">The sequence shown here is derived from an EMBL/GenBank/DDBJ whole genome shotgun (WGS) entry which is preliminary data.</text>
</comment>
<dbReference type="EMBL" id="JZDQ02000029">
    <property type="protein sequence ID" value="OIJ25080.1"/>
    <property type="molecule type" value="Genomic_DNA"/>
</dbReference>
<name>A0A1J4N3E0_9ACTN</name>
<dbReference type="Proteomes" id="UP000033772">
    <property type="component" value="Unassembled WGS sequence"/>
</dbReference>
<dbReference type="GO" id="GO:0003677">
    <property type="term" value="F:DNA binding"/>
    <property type="evidence" value="ECO:0007669"/>
    <property type="project" value="InterPro"/>
</dbReference>
<evidence type="ECO:0000313" key="3">
    <source>
        <dbReference type="Proteomes" id="UP000033772"/>
    </source>
</evidence>
<dbReference type="InterPro" id="IPR036390">
    <property type="entry name" value="WH_DNA-bd_sf"/>
</dbReference>